<evidence type="ECO:0000256" key="1">
    <source>
        <dbReference type="ARBA" id="ARBA00011888"/>
    </source>
</evidence>
<dbReference type="EC" id="2.4.2.3" evidence="1"/>
<dbReference type="Pfam" id="PF01048">
    <property type="entry name" value="PNP_UDP_1"/>
    <property type="match status" value="1"/>
</dbReference>
<sequence length="266" mass="28838">MKISRVWERQPAAPFSGEPGQPALINPKQEAGEERVSARVIIACTGPDYQLLSRWVGANQSSRHLWGCRVRSGTWAAQPVTVAGPVLGAPYAAMVLEKLIALGAKAVLVLGWCGSLQPHVRLGSLVLPKVVRAEDGTSPHYRLGPGDLTPSPVLCRFLEEYFRQGHAAVPWHAGSVWTTDAFYRETLAAVQYYQGQGVLAVDLETAALFAVGQFRGIAVAGLLAVSDELFRLTWRPGFRSEPLLQARKAAVRAALTVLATWKEGYA</sequence>
<evidence type="ECO:0000313" key="6">
    <source>
        <dbReference type="EMBL" id="HGB13640.1"/>
    </source>
</evidence>
<dbReference type="PANTHER" id="PTHR43691">
    <property type="entry name" value="URIDINE PHOSPHORYLASE"/>
    <property type="match status" value="1"/>
</dbReference>
<evidence type="ECO:0000256" key="4">
    <source>
        <dbReference type="SAM" id="MobiDB-lite"/>
    </source>
</evidence>
<proteinExistence type="predicted"/>
<comment type="caution">
    <text evidence="6">The sequence shown here is derived from an EMBL/GenBank/DDBJ whole genome shotgun (WGS) entry which is preliminary data.</text>
</comment>
<comment type="catalytic activity">
    <reaction evidence="3">
        <text>uridine + phosphate = alpha-D-ribose 1-phosphate + uracil</text>
        <dbReference type="Rhea" id="RHEA:24388"/>
        <dbReference type="ChEBI" id="CHEBI:16704"/>
        <dbReference type="ChEBI" id="CHEBI:17568"/>
        <dbReference type="ChEBI" id="CHEBI:43474"/>
        <dbReference type="ChEBI" id="CHEBI:57720"/>
        <dbReference type="EC" id="2.4.2.3"/>
    </reaction>
</comment>
<protein>
    <recommendedName>
        <fullName evidence="2">Uridine phosphorylase</fullName>
        <ecNumber evidence="1">2.4.2.3</ecNumber>
    </recommendedName>
</protein>
<dbReference type="InterPro" id="IPR035994">
    <property type="entry name" value="Nucleoside_phosphorylase_sf"/>
</dbReference>
<dbReference type="PANTHER" id="PTHR43691:SF11">
    <property type="entry name" value="FI09636P-RELATED"/>
    <property type="match status" value="1"/>
</dbReference>
<dbReference type="InterPro" id="IPR000845">
    <property type="entry name" value="Nucleoside_phosphorylase_d"/>
</dbReference>
<dbReference type="GO" id="GO:0009116">
    <property type="term" value="P:nucleoside metabolic process"/>
    <property type="evidence" value="ECO:0007669"/>
    <property type="project" value="InterPro"/>
</dbReference>
<evidence type="ECO:0000259" key="5">
    <source>
        <dbReference type="Pfam" id="PF01048"/>
    </source>
</evidence>
<feature type="region of interest" description="Disordered" evidence="4">
    <location>
        <begin position="1"/>
        <end position="29"/>
    </location>
</feature>
<dbReference type="AlphaFoldDB" id="A0A7C3SHI2"/>
<feature type="domain" description="Nucleoside phosphorylase" evidence="5">
    <location>
        <begin position="40"/>
        <end position="257"/>
    </location>
</feature>
<gene>
    <name evidence="6" type="ORF">ENV62_00130</name>
</gene>
<name>A0A7C3SHI2_9BACT</name>
<dbReference type="GO" id="GO:0005829">
    <property type="term" value="C:cytosol"/>
    <property type="evidence" value="ECO:0007669"/>
    <property type="project" value="TreeGrafter"/>
</dbReference>
<dbReference type="EMBL" id="DTHB01000004">
    <property type="protein sequence ID" value="HGB13640.1"/>
    <property type="molecule type" value="Genomic_DNA"/>
</dbReference>
<evidence type="ECO:0000256" key="2">
    <source>
        <dbReference type="ARBA" id="ARBA00021980"/>
    </source>
</evidence>
<organism evidence="6">
    <name type="scientific">Desulfobacca acetoxidans</name>
    <dbReference type="NCBI Taxonomy" id="60893"/>
    <lineage>
        <taxon>Bacteria</taxon>
        <taxon>Pseudomonadati</taxon>
        <taxon>Thermodesulfobacteriota</taxon>
        <taxon>Desulfobaccia</taxon>
        <taxon>Desulfobaccales</taxon>
        <taxon>Desulfobaccaceae</taxon>
        <taxon>Desulfobacca</taxon>
    </lineage>
</organism>
<dbReference type="SUPFAM" id="SSF53167">
    <property type="entry name" value="Purine and uridine phosphorylases"/>
    <property type="match status" value="1"/>
</dbReference>
<evidence type="ECO:0000256" key="3">
    <source>
        <dbReference type="ARBA" id="ARBA00048447"/>
    </source>
</evidence>
<accession>A0A7C3SHI2</accession>
<dbReference type="GO" id="GO:0004850">
    <property type="term" value="F:uridine phosphorylase activity"/>
    <property type="evidence" value="ECO:0007669"/>
    <property type="project" value="UniProtKB-EC"/>
</dbReference>
<dbReference type="CDD" id="cd09007">
    <property type="entry name" value="NP-I_spr0068"/>
    <property type="match status" value="1"/>
</dbReference>
<reference evidence="6" key="1">
    <citation type="journal article" date="2020" name="mSystems">
        <title>Genome- and Community-Level Interaction Insights into Carbon Utilization and Element Cycling Functions of Hydrothermarchaeota in Hydrothermal Sediment.</title>
        <authorList>
            <person name="Zhou Z."/>
            <person name="Liu Y."/>
            <person name="Xu W."/>
            <person name="Pan J."/>
            <person name="Luo Z.H."/>
            <person name="Li M."/>
        </authorList>
    </citation>
    <scope>NUCLEOTIDE SEQUENCE [LARGE SCALE GENOMIC DNA]</scope>
    <source>
        <strain evidence="6">SpSt-776</strain>
    </source>
</reference>
<dbReference type="Gene3D" id="3.40.50.1580">
    <property type="entry name" value="Nucleoside phosphorylase domain"/>
    <property type="match status" value="1"/>
</dbReference>